<dbReference type="Proteomes" id="UP000224974">
    <property type="component" value="Unassembled WGS sequence"/>
</dbReference>
<dbReference type="InterPro" id="IPR008599">
    <property type="entry name" value="Diacid_rec"/>
</dbReference>
<dbReference type="Pfam" id="PF13556">
    <property type="entry name" value="HTH_30"/>
    <property type="match status" value="1"/>
</dbReference>
<evidence type="ECO:0000313" key="7">
    <source>
        <dbReference type="Proteomes" id="UP000224974"/>
    </source>
</evidence>
<keyword evidence="7" id="KW-1185">Reference proteome</keyword>
<proteinExistence type="inferred from homology"/>
<dbReference type="InterPro" id="IPR042070">
    <property type="entry name" value="PucR_C-HTH_sf"/>
</dbReference>
<feature type="domain" description="Putative sugar diacid recognition" evidence="2">
    <location>
        <begin position="6"/>
        <end position="139"/>
    </location>
</feature>
<dbReference type="InterPro" id="IPR041522">
    <property type="entry name" value="CdaR_GGDEF"/>
</dbReference>
<dbReference type="Gene3D" id="1.10.10.2840">
    <property type="entry name" value="PucR C-terminal helix-turn-helix domain"/>
    <property type="match status" value="1"/>
</dbReference>
<sequence length="385" mass="43314">MSTYQLSPKQAQEIVDRTMSIIHKNVNVMDASGRIIGSGDIDRIGELHEGALLVLSQSRVVEINEATVKSLYGVRSGINLPMKCNGEVVGVIGLTGDPDDLKQYAELLCMSAEMMIEQGRLLNLMAHDSRLREELVLNLITADNITPSLKEWAQRLGIDLNRPRVAIVIEIDSGQLGVETGMKELQLVQTLLVNPEKENLIAIMSLTEIVVLTPAFNANGHWDPEEHRKTLDALLSQMTDIGKLKIRISLGNYFHGNAGIKHSYRTARAVLDVGKSRYPKQRSYFYQDLILPVLLDNLRYGWESEELSRPLQKLKSHDANGLLIKTLKVWYLNSTNNTLTAKKLFIHRNTLDYRLNKITDICGLDLSNFDDKLLLYISIQLDSSH</sequence>
<evidence type="ECO:0000313" key="5">
    <source>
        <dbReference type="EMBL" id="PHI32182.1"/>
    </source>
</evidence>
<dbReference type="OrthoDB" id="9792148at2"/>
<dbReference type="PANTHER" id="PTHR33744">
    <property type="entry name" value="CARBOHYDRATE DIACID REGULATOR"/>
    <property type="match status" value="1"/>
</dbReference>
<dbReference type="RefSeq" id="WP_029096260.1">
    <property type="nucleotide sequence ID" value="NZ_CAADJA010000002.1"/>
</dbReference>
<dbReference type="Proteomes" id="UP000373449">
    <property type="component" value="Unassembled WGS sequence"/>
</dbReference>
<dbReference type="EMBL" id="PDDX01000001">
    <property type="protein sequence ID" value="PHI32182.1"/>
    <property type="molecule type" value="Genomic_DNA"/>
</dbReference>
<dbReference type="PANTHER" id="PTHR33744:SF15">
    <property type="entry name" value="CARBOHYDRATE DIACID REGULATOR"/>
    <property type="match status" value="1"/>
</dbReference>
<dbReference type="Pfam" id="PF17853">
    <property type="entry name" value="GGDEF_2"/>
    <property type="match status" value="1"/>
</dbReference>
<evidence type="ECO:0000259" key="4">
    <source>
        <dbReference type="Pfam" id="PF17853"/>
    </source>
</evidence>
<reference evidence="5" key="2">
    <citation type="submission" date="2017-09" db="EMBL/GenBank/DDBJ databases">
        <title>FDA dAtabase for Regulatory Grade micrObial Sequences (FDA-ARGOS): Supporting development and validation of Infectious Disease Dx tests.</title>
        <authorList>
            <person name="Minogue T."/>
            <person name="Wolcott M."/>
            <person name="Wasieloski L."/>
            <person name="Aguilar W."/>
            <person name="Moore D."/>
            <person name="Tallon L.J."/>
            <person name="Sadzewicz L."/>
            <person name="Ott S."/>
            <person name="Zhao X."/>
            <person name="Nagaraj S."/>
            <person name="Vavikolanu K."/>
            <person name="Aluvathingal J."/>
            <person name="Nadendla S."/>
            <person name="Sichtig H."/>
        </authorList>
    </citation>
    <scope>NUCLEOTIDE SEQUENCE</scope>
    <source>
        <strain evidence="5">FDAARGOS_387</strain>
    </source>
</reference>
<reference evidence="7" key="1">
    <citation type="submission" date="2017-09" db="EMBL/GenBank/DDBJ databases">
        <title>FDA dAtabase for Regulatory Grade micrObial Sequences (FDA-ARGOS): Supporting development and validation of Infectious Disease Dx tests.</title>
        <authorList>
            <person name="Minogue T."/>
            <person name="Wolcott M."/>
            <person name="Wasieloski L."/>
            <person name="Aguilar W."/>
            <person name="Moore D."/>
            <person name="Tallon L."/>
            <person name="Sadzewicz L."/>
            <person name="Ott S."/>
            <person name="Zhao X."/>
            <person name="Nagaraj S."/>
            <person name="Vavikolanu K."/>
            <person name="Aluvathingal J."/>
            <person name="Nadendla S."/>
            <person name="Sichtig H."/>
        </authorList>
    </citation>
    <scope>NUCLEOTIDE SEQUENCE [LARGE SCALE GENOMIC DNA]</scope>
    <source>
        <strain evidence="7">FDAARGOS_387</strain>
    </source>
</reference>
<gene>
    <name evidence="6" type="primary">cdaR_4</name>
    <name evidence="5" type="ORF">CRN84_24100</name>
    <name evidence="6" type="ORF">NCTC12282_06367</name>
</gene>
<reference evidence="6 8" key="3">
    <citation type="submission" date="2019-03" db="EMBL/GenBank/DDBJ databases">
        <authorList>
            <consortium name="Pathogen Informatics"/>
        </authorList>
    </citation>
    <scope>NUCLEOTIDE SEQUENCE [LARGE SCALE GENOMIC DNA]</scope>
    <source>
        <strain evidence="6 8">NCTC12282</strain>
    </source>
</reference>
<evidence type="ECO:0000256" key="1">
    <source>
        <dbReference type="ARBA" id="ARBA00006754"/>
    </source>
</evidence>
<dbReference type="Pfam" id="PF05651">
    <property type="entry name" value="Diacid_rec"/>
    <property type="match status" value="1"/>
</dbReference>
<comment type="similarity">
    <text evidence="1">Belongs to the CdaR family.</text>
</comment>
<dbReference type="InterPro" id="IPR051448">
    <property type="entry name" value="CdaR-like_regulators"/>
</dbReference>
<name>A0A2C6DV27_9GAMM</name>
<feature type="domain" description="CdaR GGDEF-like" evidence="4">
    <location>
        <begin position="146"/>
        <end position="273"/>
    </location>
</feature>
<dbReference type="EMBL" id="CAADJA010000002">
    <property type="protein sequence ID" value="VFS53194.1"/>
    <property type="molecule type" value="Genomic_DNA"/>
</dbReference>
<feature type="domain" description="PucR C-terminal helix-turn-helix" evidence="3">
    <location>
        <begin position="323"/>
        <end position="380"/>
    </location>
</feature>
<evidence type="ECO:0000259" key="2">
    <source>
        <dbReference type="Pfam" id="PF05651"/>
    </source>
</evidence>
<dbReference type="InterPro" id="IPR025736">
    <property type="entry name" value="PucR_C-HTH_dom"/>
</dbReference>
<accession>A0A2C6DV27</accession>
<protein>
    <submittedName>
        <fullName evidence="5">Carbohydrate diacid regulon transcriptional regulator CdaR</fullName>
    </submittedName>
    <submittedName>
        <fullName evidence="6">Sugar diacid regulator</fullName>
    </submittedName>
</protein>
<evidence type="ECO:0000259" key="3">
    <source>
        <dbReference type="Pfam" id="PF13556"/>
    </source>
</evidence>
<organism evidence="5 7">
    <name type="scientific">Budvicia aquatica</name>
    <dbReference type="NCBI Taxonomy" id="82979"/>
    <lineage>
        <taxon>Bacteria</taxon>
        <taxon>Pseudomonadati</taxon>
        <taxon>Pseudomonadota</taxon>
        <taxon>Gammaproteobacteria</taxon>
        <taxon>Enterobacterales</taxon>
        <taxon>Budviciaceae</taxon>
        <taxon>Budvicia</taxon>
    </lineage>
</organism>
<evidence type="ECO:0000313" key="8">
    <source>
        <dbReference type="Proteomes" id="UP000373449"/>
    </source>
</evidence>
<dbReference type="AlphaFoldDB" id="A0A2C6DV27"/>
<dbReference type="STRING" id="1111728.GCA_000427805_00681"/>
<dbReference type="NCBIfam" id="NF008550">
    <property type="entry name" value="PRK11477.1"/>
    <property type="match status" value="1"/>
</dbReference>
<evidence type="ECO:0000313" key="6">
    <source>
        <dbReference type="EMBL" id="VFS53194.1"/>
    </source>
</evidence>